<dbReference type="Pfam" id="PF02899">
    <property type="entry name" value="Phage_int_SAM_1"/>
    <property type="match status" value="1"/>
</dbReference>
<dbReference type="Gene3D" id="1.10.443.10">
    <property type="entry name" value="Intergrase catalytic core"/>
    <property type="match status" value="1"/>
</dbReference>
<evidence type="ECO:0000256" key="3">
    <source>
        <dbReference type="ARBA" id="ARBA00023172"/>
    </source>
</evidence>
<proteinExistence type="predicted"/>
<dbReference type="Proteomes" id="UP000244066">
    <property type="component" value="Unassembled WGS sequence"/>
</dbReference>
<evidence type="ECO:0000259" key="6">
    <source>
        <dbReference type="PROSITE" id="PS51900"/>
    </source>
</evidence>
<dbReference type="PROSITE" id="PS51898">
    <property type="entry name" value="TYR_RECOMBINASE"/>
    <property type="match status" value="1"/>
</dbReference>
<gene>
    <name evidence="7" type="ORF">B9J98_08115</name>
</gene>
<organism evidence="7 8">
    <name type="scientific">Candidatus Terraquivivens tikiterensis</name>
    <dbReference type="NCBI Taxonomy" id="1980982"/>
    <lineage>
        <taxon>Archaea</taxon>
        <taxon>Nitrososphaerota</taxon>
        <taxon>Candidatus Wolframiiraptoraceae</taxon>
        <taxon>Candidatus Terraquivivens</taxon>
    </lineage>
</organism>
<dbReference type="InterPro" id="IPR044068">
    <property type="entry name" value="CB"/>
</dbReference>
<dbReference type="Gene3D" id="1.10.150.130">
    <property type="match status" value="1"/>
</dbReference>
<dbReference type="EMBL" id="NDWU01000031">
    <property type="protein sequence ID" value="PUA31038.1"/>
    <property type="molecule type" value="Genomic_DNA"/>
</dbReference>
<feature type="non-terminal residue" evidence="7">
    <location>
        <position position="154"/>
    </location>
</feature>
<dbReference type="GO" id="GO:0015074">
    <property type="term" value="P:DNA integration"/>
    <property type="evidence" value="ECO:0007669"/>
    <property type="project" value="UniProtKB-KW"/>
</dbReference>
<comment type="caution">
    <text evidence="7">The sequence shown here is derived from an EMBL/GenBank/DDBJ whole genome shotgun (WGS) entry which is preliminary data.</text>
</comment>
<dbReference type="AlphaFoldDB" id="A0A2R7Y0M1"/>
<keyword evidence="3" id="KW-0233">DNA recombination</keyword>
<sequence>MKDFEDYLRVDRQLGEGTVIRHVMEIKRLFKTAKFDPLKATRLDIREYLKDFIGKPANTYANILKALRVFYKDYLGRREVVEGFKFPSRPFNVISIPSKEDLQRFYRWLKEPLARAMFLIYSTTGLRRKEVLNLKIGDIDFEKRMIIPKGSSSR</sequence>
<keyword evidence="2 4" id="KW-0238">DNA-binding</keyword>
<dbReference type="InterPro" id="IPR010998">
    <property type="entry name" value="Integrase_recombinase_N"/>
</dbReference>
<dbReference type="PROSITE" id="PS51900">
    <property type="entry name" value="CB"/>
    <property type="match status" value="1"/>
</dbReference>
<dbReference type="InterPro" id="IPR011010">
    <property type="entry name" value="DNA_brk_join_enz"/>
</dbReference>
<dbReference type="InterPro" id="IPR013762">
    <property type="entry name" value="Integrase-like_cat_sf"/>
</dbReference>
<evidence type="ECO:0000256" key="2">
    <source>
        <dbReference type="ARBA" id="ARBA00023125"/>
    </source>
</evidence>
<evidence type="ECO:0000256" key="1">
    <source>
        <dbReference type="ARBA" id="ARBA00022908"/>
    </source>
</evidence>
<feature type="domain" description="Tyr recombinase" evidence="5">
    <location>
        <begin position="92"/>
        <end position="154"/>
    </location>
</feature>
<protein>
    <recommendedName>
        <fullName evidence="9">Tyr recombinase domain-containing protein</fullName>
    </recommendedName>
</protein>
<reference evidence="7 8" key="1">
    <citation type="submission" date="2017-04" db="EMBL/GenBank/DDBJ databases">
        <title>Draft Aigarchaeota genome from a New Zealand hot spring.</title>
        <authorList>
            <person name="Reysenbach A.-L."/>
            <person name="Donaho J.A."/>
            <person name="Gerhart J."/>
            <person name="Kelley J.F."/>
            <person name="Kouba K."/>
            <person name="Podar M."/>
            <person name="Stott M."/>
        </authorList>
    </citation>
    <scope>NUCLEOTIDE SEQUENCE [LARGE SCALE GENOMIC DNA]</scope>
    <source>
        <strain evidence="7">NZ13_MG1</strain>
    </source>
</reference>
<dbReference type="GO" id="GO:0006310">
    <property type="term" value="P:DNA recombination"/>
    <property type="evidence" value="ECO:0007669"/>
    <property type="project" value="UniProtKB-KW"/>
</dbReference>
<dbReference type="GO" id="GO:0003677">
    <property type="term" value="F:DNA binding"/>
    <property type="evidence" value="ECO:0007669"/>
    <property type="project" value="UniProtKB-UniRule"/>
</dbReference>
<evidence type="ECO:0008006" key="9">
    <source>
        <dbReference type="Google" id="ProtNLM"/>
    </source>
</evidence>
<accession>A0A2R7Y0M1</accession>
<dbReference type="InterPro" id="IPR002104">
    <property type="entry name" value="Integrase_catalytic"/>
</dbReference>
<dbReference type="SUPFAM" id="SSF56349">
    <property type="entry name" value="DNA breaking-rejoining enzymes"/>
    <property type="match status" value="1"/>
</dbReference>
<evidence type="ECO:0000313" key="8">
    <source>
        <dbReference type="Proteomes" id="UP000244066"/>
    </source>
</evidence>
<name>A0A2R7Y0M1_9ARCH</name>
<dbReference type="InterPro" id="IPR004107">
    <property type="entry name" value="Integrase_SAM-like_N"/>
</dbReference>
<feature type="domain" description="Core-binding (CB)" evidence="6">
    <location>
        <begin position="1"/>
        <end position="75"/>
    </location>
</feature>
<keyword evidence="1" id="KW-0229">DNA integration</keyword>
<evidence type="ECO:0000259" key="5">
    <source>
        <dbReference type="PROSITE" id="PS51898"/>
    </source>
</evidence>
<evidence type="ECO:0000256" key="4">
    <source>
        <dbReference type="PROSITE-ProRule" id="PRU01248"/>
    </source>
</evidence>
<evidence type="ECO:0000313" key="7">
    <source>
        <dbReference type="EMBL" id="PUA31038.1"/>
    </source>
</evidence>